<evidence type="ECO:0000313" key="2">
    <source>
        <dbReference type="Proteomes" id="UP000254938"/>
    </source>
</evidence>
<reference evidence="1 2" key="1">
    <citation type="submission" date="2018-06" db="EMBL/GenBank/DDBJ databases">
        <authorList>
            <consortium name="Pathogen Informatics"/>
            <person name="Doyle S."/>
        </authorList>
    </citation>
    <scope>NUCLEOTIDE SEQUENCE [LARGE SCALE GENOMIC DNA]</scope>
    <source>
        <strain evidence="1 2">NCTC9140</strain>
    </source>
</reference>
<dbReference type="Pfam" id="PF14561">
    <property type="entry name" value="TPR_20"/>
    <property type="match status" value="1"/>
</dbReference>
<name>A0A377TM82_KLEPN</name>
<protein>
    <submittedName>
        <fullName evidence="1">Thioredoxin domain-containing protein EC-YbbN</fullName>
    </submittedName>
</protein>
<dbReference type="Proteomes" id="UP000254938">
    <property type="component" value="Unassembled WGS sequence"/>
</dbReference>
<proteinExistence type="predicted"/>
<sequence>MLKTIPLQDQDTHYQGLVAQIELLKQAADTRKSSSCSSRWNRIRRMRSWPPSWRCSCIRSGVMKKRWPCCSAICQKDLGAGDGQARKMLQEILAALGTGDALAAKYRRQLYSLLY</sequence>
<dbReference type="Gene3D" id="1.25.40.10">
    <property type="entry name" value="Tetratricopeptide repeat domain"/>
    <property type="match status" value="2"/>
</dbReference>
<dbReference type="InterPro" id="IPR011990">
    <property type="entry name" value="TPR-like_helical_dom_sf"/>
</dbReference>
<gene>
    <name evidence="1" type="primary">ybbN_1</name>
    <name evidence="1" type="ORF">NCTC9140_02439</name>
</gene>
<accession>A0A377TM82</accession>
<dbReference type="AlphaFoldDB" id="A0A377TM82"/>
<dbReference type="EMBL" id="UGKQ01000007">
    <property type="protein sequence ID" value="STS80722.1"/>
    <property type="molecule type" value="Genomic_DNA"/>
</dbReference>
<evidence type="ECO:0000313" key="1">
    <source>
        <dbReference type="EMBL" id="STS80722.1"/>
    </source>
</evidence>
<organism evidence="1 2">
    <name type="scientific">Klebsiella pneumoniae</name>
    <dbReference type="NCBI Taxonomy" id="573"/>
    <lineage>
        <taxon>Bacteria</taxon>
        <taxon>Pseudomonadati</taxon>
        <taxon>Pseudomonadota</taxon>
        <taxon>Gammaproteobacteria</taxon>
        <taxon>Enterobacterales</taxon>
        <taxon>Enterobacteriaceae</taxon>
        <taxon>Klebsiella/Raoultella group</taxon>
        <taxon>Klebsiella</taxon>
        <taxon>Klebsiella pneumoniae complex</taxon>
    </lineage>
</organism>